<feature type="region of interest" description="Disordered" evidence="2">
    <location>
        <begin position="60"/>
        <end position="102"/>
    </location>
</feature>
<organism evidence="4 5">
    <name type="scientific">Glonium stellatum</name>
    <dbReference type="NCBI Taxonomy" id="574774"/>
    <lineage>
        <taxon>Eukaryota</taxon>
        <taxon>Fungi</taxon>
        <taxon>Dikarya</taxon>
        <taxon>Ascomycota</taxon>
        <taxon>Pezizomycotina</taxon>
        <taxon>Dothideomycetes</taxon>
        <taxon>Pleosporomycetidae</taxon>
        <taxon>Gloniales</taxon>
        <taxon>Gloniaceae</taxon>
        <taxon>Glonium</taxon>
    </lineage>
</organism>
<sequence>MVGVPRSKGCLTCVKQRVKCDETKPACVRCTRFGRECPGYEKLAKFVYEVPREGEGQGSFLHVRELSRPNPRTGRRRNIENSPEVSENKQTSASTGSLGIPSAIVPPTQQDIQSLSVFMKNSSIQDAYTEIQWMRKWLSFIPSRLGTSKVLDDAVHCLVSHHVGRLSGQDQVVRRARLAYGQALLSLQQAISDPEQGVSSNTLCATLVLSLYELFSCTKKDAWVKHSGGASRLMQIRGSARHMNEFDRVMLYAFRGQMVMEAFMQRSSCFLDSEDWKIVLSDPASSFSSIVLNLSNEFYAYLAACPGMAKGIINLQRDNLNEVVSFFSRMNELINNLSDWFRRFRDVLPPPEEVPSSTNDPTFPIVYRYDCYCNFFHTVYYYGCMILLKNFLRSTQFDPNLEAENIFMVSEVCKTVEGASYFGIFGPYGAVFGLRMAFMVADLPTKMWIKNQLDKMSEAMPIMRYQVSMGADVVLAEEE</sequence>
<evidence type="ECO:0000313" key="5">
    <source>
        <dbReference type="Proteomes" id="UP000250140"/>
    </source>
</evidence>
<reference evidence="4 5" key="1">
    <citation type="journal article" date="2016" name="Nat. Commun.">
        <title>Ectomycorrhizal ecology is imprinted in the genome of the dominant symbiotic fungus Cenococcum geophilum.</title>
        <authorList>
            <consortium name="DOE Joint Genome Institute"/>
            <person name="Peter M."/>
            <person name="Kohler A."/>
            <person name="Ohm R.A."/>
            <person name="Kuo A."/>
            <person name="Krutzmann J."/>
            <person name="Morin E."/>
            <person name="Arend M."/>
            <person name="Barry K.W."/>
            <person name="Binder M."/>
            <person name="Choi C."/>
            <person name="Clum A."/>
            <person name="Copeland A."/>
            <person name="Grisel N."/>
            <person name="Haridas S."/>
            <person name="Kipfer T."/>
            <person name="LaButti K."/>
            <person name="Lindquist E."/>
            <person name="Lipzen A."/>
            <person name="Maire R."/>
            <person name="Meier B."/>
            <person name="Mihaltcheva S."/>
            <person name="Molinier V."/>
            <person name="Murat C."/>
            <person name="Poggeler S."/>
            <person name="Quandt C.A."/>
            <person name="Sperisen C."/>
            <person name="Tritt A."/>
            <person name="Tisserant E."/>
            <person name="Crous P.W."/>
            <person name="Henrissat B."/>
            <person name="Nehls U."/>
            <person name="Egli S."/>
            <person name="Spatafora J.W."/>
            <person name="Grigoriev I.V."/>
            <person name="Martin F.M."/>
        </authorList>
    </citation>
    <scope>NUCLEOTIDE SEQUENCE [LARGE SCALE GENOMIC DNA]</scope>
    <source>
        <strain evidence="4 5">CBS 207.34</strain>
    </source>
</reference>
<protein>
    <recommendedName>
        <fullName evidence="3">Zn(2)-C6 fungal-type domain-containing protein</fullName>
    </recommendedName>
</protein>
<dbReference type="EMBL" id="KV749113">
    <property type="protein sequence ID" value="OCL11126.1"/>
    <property type="molecule type" value="Genomic_DNA"/>
</dbReference>
<dbReference type="Pfam" id="PF00172">
    <property type="entry name" value="Zn_clus"/>
    <property type="match status" value="1"/>
</dbReference>
<dbReference type="GO" id="GO:0008270">
    <property type="term" value="F:zinc ion binding"/>
    <property type="evidence" value="ECO:0007669"/>
    <property type="project" value="InterPro"/>
</dbReference>
<dbReference type="PROSITE" id="PS50048">
    <property type="entry name" value="ZN2_CY6_FUNGAL_2"/>
    <property type="match status" value="1"/>
</dbReference>
<dbReference type="AlphaFoldDB" id="A0A8E2F6P4"/>
<keyword evidence="1" id="KW-0539">Nucleus</keyword>
<dbReference type="PANTHER" id="PTHR38111">
    <property type="entry name" value="ZN(2)-C6 FUNGAL-TYPE DOMAIN-CONTAINING PROTEIN-RELATED"/>
    <property type="match status" value="1"/>
</dbReference>
<evidence type="ECO:0000256" key="1">
    <source>
        <dbReference type="ARBA" id="ARBA00023242"/>
    </source>
</evidence>
<dbReference type="CDD" id="cd00067">
    <property type="entry name" value="GAL4"/>
    <property type="match status" value="1"/>
</dbReference>
<dbReference type="Pfam" id="PF11951">
    <property type="entry name" value="Fungal_trans_2"/>
    <property type="match status" value="1"/>
</dbReference>
<proteinExistence type="predicted"/>
<evidence type="ECO:0000313" key="4">
    <source>
        <dbReference type="EMBL" id="OCL11126.1"/>
    </source>
</evidence>
<name>A0A8E2F6P4_9PEZI</name>
<dbReference type="OrthoDB" id="4314040at2759"/>
<dbReference type="Proteomes" id="UP000250140">
    <property type="component" value="Unassembled WGS sequence"/>
</dbReference>
<evidence type="ECO:0000259" key="3">
    <source>
        <dbReference type="PROSITE" id="PS50048"/>
    </source>
</evidence>
<feature type="compositionally biased region" description="Polar residues" evidence="2">
    <location>
        <begin position="80"/>
        <end position="97"/>
    </location>
</feature>
<dbReference type="CDD" id="cd12148">
    <property type="entry name" value="fungal_TF_MHR"/>
    <property type="match status" value="1"/>
</dbReference>
<accession>A0A8E2F6P4</accession>
<gene>
    <name evidence="4" type="ORF">AOQ84DRAFT_387053</name>
</gene>
<dbReference type="InterPro" id="IPR021858">
    <property type="entry name" value="Fun_TF"/>
</dbReference>
<dbReference type="Gene3D" id="4.10.240.10">
    <property type="entry name" value="Zn(2)-C6 fungal-type DNA-binding domain"/>
    <property type="match status" value="1"/>
</dbReference>
<dbReference type="InterPro" id="IPR001138">
    <property type="entry name" value="Zn2Cys6_DnaBD"/>
</dbReference>
<dbReference type="SMART" id="SM00066">
    <property type="entry name" value="GAL4"/>
    <property type="match status" value="1"/>
</dbReference>
<evidence type="ECO:0000256" key="2">
    <source>
        <dbReference type="SAM" id="MobiDB-lite"/>
    </source>
</evidence>
<dbReference type="InterPro" id="IPR036864">
    <property type="entry name" value="Zn2-C6_fun-type_DNA-bd_sf"/>
</dbReference>
<keyword evidence="5" id="KW-1185">Reference proteome</keyword>
<dbReference type="GO" id="GO:0000981">
    <property type="term" value="F:DNA-binding transcription factor activity, RNA polymerase II-specific"/>
    <property type="evidence" value="ECO:0007669"/>
    <property type="project" value="InterPro"/>
</dbReference>
<dbReference type="SUPFAM" id="SSF57701">
    <property type="entry name" value="Zn2/Cys6 DNA-binding domain"/>
    <property type="match status" value="1"/>
</dbReference>
<dbReference type="PANTHER" id="PTHR38111:SF5">
    <property type="entry name" value="TRANSCRIPTION FACTOR DOMAIN-CONTAINING PROTEIN"/>
    <property type="match status" value="1"/>
</dbReference>
<dbReference type="InterPro" id="IPR053178">
    <property type="entry name" value="Osmoadaptation_assoc"/>
</dbReference>
<feature type="domain" description="Zn(2)-C6 fungal-type" evidence="3">
    <location>
        <begin position="9"/>
        <end position="37"/>
    </location>
</feature>